<evidence type="ECO:0000259" key="6">
    <source>
        <dbReference type="Pfam" id="PF04932"/>
    </source>
</evidence>
<dbReference type="Proteomes" id="UP000184050">
    <property type="component" value="Unassembled WGS sequence"/>
</dbReference>
<evidence type="ECO:0000256" key="4">
    <source>
        <dbReference type="ARBA" id="ARBA00023136"/>
    </source>
</evidence>
<dbReference type="GO" id="GO:0016020">
    <property type="term" value="C:membrane"/>
    <property type="evidence" value="ECO:0007669"/>
    <property type="project" value="UniProtKB-SubCell"/>
</dbReference>
<evidence type="ECO:0000256" key="5">
    <source>
        <dbReference type="SAM" id="Phobius"/>
    </source>
</evidence>
<dbReference type="EMBL" id="FQZE01000033">
    <property type="protein sequence ID" value="SHJ83028.1"/>
    <property type="molecule type" value="Genomic_DNA"/>
</dbReference>
<sequence>MFLKIKRLHADNYIAFVVLLQSLLVVFQHVLIFVFHIPEEITTEYRVILTALPLSVAIALTMYRKWYVFFVVYSITILILLINLTVFPQNSQYIRSQSIRFLLPVVIPSALCLMYVSNIEIVEKALYKISWVTTILVLIFVVNFFIGTFRIHSYSMGLSYALLLPMITLYSKKTVYSLLAAFFLFLTILAIGSRGAAVIFFVYLIYDLFQSNKKLVVLILLILGVLILLLPIFAQWLQNVGISSRTLKLLLSERIITHMSGRDLIYEKMINVFFENPIKGIGLFGDRYYLNGAYTHNLILELFLNWGFIGATLILGFFSLKFIITFKKSNKANRNILIKYFLAGVMPLMFSGSYLTNYDLGVFIGVLFLVNKKS</sequence>
<name>A0A1M6MHU3_9BACT</name>
<feature type="transmembrane region" description="Helical" evidence="5">
    <location>
        <begin position="176"/>
        <end position="203"/>
    </location>
</feature>
<accession>A0A1M6MHU3</accession>
<evidence type="ECO:0000256" key="2">
    <source>
        <dbReference type="ARBA" id="ARBA00022692"/>
    </source>
</evidence>
<dbReference type="InterPro" id="IPR007016">
    <property type="entry name" value="O-antigen_ligase-rel_domated"/>
</dbReference>
<keyword evidence="8" id="KW-1185">Reference proteome</keyword>
<evidence type="ECO:0000256" key="3">
    <source>
        <dbReference type="ARBA" id="ARBA00022989"/>
    </source>
</evidence>
<feature type="transmembrane region" description="Helical" evidence="5">
    <location>
        <begin position="153"/>
        <end position="170"/>
    </location>
</feature>
<feature type="transmembrane region" description="Helical" evidence="5">
    <location>
        <begin position="69"/>
        <end position="87"/>
    </location>
</feature>
<gene>
    <name evidence="7" type="ORF">SAMN05444280_13313</name>
</gene>
<dbReference type="PANTHER" id="PTHR37422">
    <property type="entry name" value="TEICHURONIC ACID BIOSYNTHESIS PROTEIN TUAE"/>
    <property type="match status" value="1"/>
</dbReference>
<feature type="transmembrane region" description="Helical" evidence="5">
    <location>
        <begin position="12"/>
        <end position="35"/>
    </location>
</feature>
<comment type="subcellular location">
    <subcellularLocation>
        <location evidence="1">Membrane</location>
        <topology evidence="1">Multi-pass membrane protein</topology>
    </subcellularLocation>
</comment>
<dbReference type="Pfam" id="PF04932">
    <property type="entry name" value="Wzy_C"/>
    <property type="match status" value="1"/>
</dbReference>
<feature type="transmembrane region" description="Helical" evidence="5">
    <location>
        <begin position="303"/>
        <end position="324"/>
    </location>
</feature>
<evidence type="ECO:0000256" key="1">
    <source>
        <dbReference type="ARBA" id="ARBA00004141"/>
    </source>
</evidence>
<dbReference type="STRING" id="1168035.SAMN05444280_13313"/>
<feature type="transmembrane region" description="Helical" evidence="5">
    <location>
        <begin position="99"/>
        <end position="117"/>
    </location>
</feature>
<reference evidence="7 8" key="1">
    <citation type="submission" date="2016-11" db="EMBL/GenBank/DDBJ databases">
        <authorList>
            <person name="Jaros S."/>
            <person name="Januszkiewicz K."/>
            <person name="Wedrychowicz H."/>
        </authorList>
    </citation>
    <scope>NUCLEOTIDE SEQUENCE [LARGE SCALE GENOMIC DNA]</scope>
    <source>
        <strain evidence="7 8">DSM 27063</strain>
    </source>
</reference>
<keyword evidence="2 5" id="KW-0812">Transmembrane</keyword>
<evidence type="ECO:0000313" key="7">
    <source>
        <dbReference type="EMBL" id="SHJ83028.1"/>
    </source>
</evidence>
<feature type="transmembrane region" description="Helical" evidence="5">
    <location>
        <begin position="129"/>
        <end position="146"/>
    </location>
</feature>
<keyword evidence="3 5" id="KW-1133">Transmembrane helix</keyword>
<dbReference type="PANTHER" id="PTHR37422:SF17">
    <property type="entry name" value="O-ANTIGEN LIGASE"/>
    <property type="match status" value="1"/>
</dbReference>
<proteinExistence type="predicted"/>
<feature type="transmembrane region" description="Helical" evidence="5">
    <location>
        <begin position="215"/>
        <end position="237"/>
    </location>
</feature>
<keyword evidence="4 5" id="KW-0472">Membrane</keyword>
<feature type="transmembrane region" description="Helical" evidence="5">
    <location>
        <begin position="336"/>
        <end position="355"/>
    </location>
</feature>
<dbReference type="AlphaFoldDB" id="A0A1M6MHU3"/>
<evidence type="ECO:0000313" key="8">
    <source>
        <dbReference type="Proteomes" id="UP000184050"/>
    </source>
</evidence>
<dbReference type="InterPro" id="IPR051533">
    <property type="entry name" value="WaaL-like"/>
</dbReference>
<organism evidence="7 8">
    <name type="scientific">Tangfeifania diversioriginum</name>
    <dbReference type="NCBI Taxonomy" id="1168035"/>
    <lineage>
        <taxon>Bacteria</taxon>
        <taxon>Pseudomonadati</taxon>
        <taxon>Bacteroidota</taxon>
        <taxon>Bacteroidia</taxon>
        <taxon>Marinilabiliales</taxon>
        <taxon>Prolixibacteraceae</taxon>
        <taxon>Tangfeifania</taxon>
    </lineage>
</organism>
<feature type="domain" description="O-antigen ligase-related" evidence="6">
    <location>
        <begin position="179"/>
        <end position="314"/>
    </location>
</feature>
<protein>
    <recommendedName>
        <fullName evidence="6">O-antigen ligase-related domain-containing protein</fullName>
    </recommendedName>
</protein>